<dbReference type="PANTHER" id="PTHR33112">
    <property type="entry name" value="DOMAIN PROTEIN, PUTATIVE-RELATED"/>
    <property type="match status" value="1"/>
</dbReference>
<dbReference type="InterPro" id="IPR010730">
    <property type="entry name" value="HET"/>
</dbReference>
<reference evidence="2" key="1">
    <citation type="journal article" date="2020" name="Stud. Mycol.">
        <title>101 Dothideomycetes genomes: a test case for predicting lifestyles and emergence of pathogens.</title>
        <authorList>
            <person name="Haridas S."/>
            <person name="Albert R."/>
            <person name="Binder M."/>
            <person name="Bloem J."/>
            <person name="Labutti K."/>
            <person name="Salamov A."/>
            <person name="Andreopoulos B."/>
            <person name="Baker S."/>
            <person name="Barry K."/>
            <person name="Bills G."/>
            <person name="Bluhm B."/>
            <person name="Cannon C."/>
            <person name="Castanera R."/>
            <person name="Culley D."/>
            <person name="Daum C."/>
            <person name="Ezra D."/>
            <person name="Gonzalez J."/>
            <person name="Henrissat B."/>
            <person name="Kuo A."/>
            <person name="Liang C."/>
            <person name="Lipzen A."/>
            <person name="Lutzoni F."/>
            <person name="Magnuson J."/>
            <person name="Mondo S."/>
            <person name="Nolan M."/>
            <person name="Ohm R."/>
            <person name="Pangilinan J."/>
            <person name="Park H.-J."/>
            <person name="Ramirez L."/>
            <person name="Alfaro M."/>
            <person name="Sun H."/>
            <person name="Tritt A."/>
            <person name="Yoshinaga Y."/>
            <person name="Zwiers L.-H."/>
            <person name="Turgeon B."/>
            <person name="Goodwin S."/>
            <person name="Spatafora J."/>
            <person name="Crous P."/>
            <person name="Grigoriev I."/>
        </authorList>
    </citation>
    <scope>NUCLEOTIDE SEQUENCE</scope>
    <source>
        <strain evidence="2">CBS 123094</strain>
    </source>
</reference>
<name>A0A6A5WUZ3_9PLEO</name>
<evidence type="ECO:0000259" key="1">
    <source>
        <dbReference type="Pfam" id="PF06985"/>
    </source>
</evidence>
<dbReference type="Proteomes" id="UP000799779">
    <property type="component" value="Unassembled WGS sequence"/>
</dbReference>
<accession>A0A6A5WUZ3</accession>
<dbReference type="EMBL" id="ML977563">
    <property type="protein sequence ID" value="KAF2005522.1"/>
    <property type="molecule type" value="Genomic_DNA"/>
</dbReference>
<dbReference type="Pfam" id="PF06985">
    <property type="entry name" value="HET"/>
    <property type="match status" value="1"/>
</dbReference>
<keyword evidence="3" id="KW-1185">Reference proteome</keyword>
<sequence length="729" mass="81972">MTTRPGEAQESNSADLKVFRSGARQFWKKTNRKPQRAAHSDDLCDFCKSLDVDPFIVPQASWYPASPEYPVVVSSKEYLPLAKEHCRLCKVFVAAWDEVRPDPSSPKKPRLKGDIRAFSYLQSGHPFPNNPYGFREQDPVWHLDTLMLAATPTPIISPSPKFSGPGHEIFSFIRAQVQYYTENKGSLICQNVSPIAQSGVFIFRPVLQQPDVSQINSWMNRCKRHHQGKCISTNEDVFDLKVLDCHTLAVIPAPHHCSYVALSYVWGPPSNCTAKPTLPNDAPFAFPQAIQDAIKFTSGLGFNYLWVDKYCIDQMDESSKHIQIQQMHLIYQNAEVTIVAAAGSDENAGLPGVGVPRKTQPFARVGRKEFMFTLRQPQQVIRDSIWCSRGWTFQEAVLSRRLLIFTEDQVYFECAEMTCSESVTPNVDAVPEGLRPRFCQSLSSGLFWGSDFAAPGGRSESSLRQFRQAVRDYSRRTLTYEEDTLNAFSGIAKQFKLVDPPVVHVFGLPIQNVDLLAYEFVISLLWFQPGSAKNVRRQTGFPSWTWVGWKGSILFVDMSLTTFQQSVQISTIELTDGTNIDLRELYERSLSKRANLSSPIALRLDAHILDPAGFTGLRSDGRTILYGGYGVYVSPEPKMMELGRIFEDLKGGILHCMAMGDTSSVLNEVDSLFTLVIRVEDTSRLGMSSFSDAHRVCRLVIENLPSATAIFRGNQLDRFSHFPAKVRLI</sequence>
<evidence type="ECO:0000313" key="3">
    <source>
        <dbReference type="Proteomes" id="UP000799779"/>
    </source>
</evidence>
<protein>
    <submittedName>
        <fullName evidence="2">HET-domain-containing protein</fullName>
    </submittedName>
</protein>
<dbReference type="OrthoDB" id="5428863at2759"/>
<dbReference type="PANTHER" id="PTHR33112:SF1">
    <property type="entry name" value="HETEROKARYON INCOMPATIBILITY DOMAIN-CONTAINING PROTEIN"/>
    <property type="match status" value="1"/>
</dbReference>
<proteinExistence type="predicted"/>
<feature type="domain" description="Heterokaryon incompatibility" evidence="1">
    <location>
        <begin position="259"/>
        <end position="395"/>
    </location>
</feature>
<gene>
    <name evidence="2" type="ORF">P154DRAFT_518614</name>
</gene>
<organism evidence="2 3">
    <name type="scientific">Amniculicola lignicola CBS 123094</name>
    <dbReference type="NCBI Taxonomy" id="1392246"/>
    <lineage>
        <taxon>Eukaryota</taxon>
        <taxon>Fungi</taxon>
        <taxon>Dikarya</taxon>
        <taxon>Ascomycota</taxon>
        <taxon>Pezizomycotina</taxon>
        <taxon>Dothideomycetes</taxon>
        <taxon>Pleosporomycetidae</taxon>
        <taxon>Pleosporales</taxon>
        <taxon>Amniculicolaceae</taxon>
        <taxon>Amniculicola</taxon>
    </lineage>
</organism>
<dbReference type="AlphaFoldDB" id="A0A6A5WUZ3"/>
<evidence type="ECO:0000313" key="2">
    <source>
        <dbReference type="EMBL" id="KAF2005522.1"/>
    </source>
</evidence>